<dbReference type="AlphaFoldDB" id="A0A6J6CMQ6"/>
<proteinExistence type="predicted"/>
<organism evidence="1">
    <name type="scientific">freshwater metagenome</name>
    <dbReference type="NCBI Taxonomy" id="449393"/>
    <lineage>
        <taxon>unclassified sequences</taxon>
        <taxon>metagenomes</taxon>
        <taxon>ecological metagenomes</taxon>
    </lineage>
</organism>
<sequence length="63" mass="7247">MNLLDLFNRDIFRHVDGLGDSTRDERLHRTHHADVAGVVDDVVTHRAGKHWNVLGLDVWCTED</sequence>
<accession>A0A6J6CMQ6</accession>
<reference evidence="1" key="1">
    <citation type="submission" date="2020-05" db="EMBL/GenBank/DDBJ databases">
        <authorList>
            <person name="Chiriac C."/>
            <person name="Salcher M."/>
            <person name="Ghai R."/>
            <person name="Kavagutti S V."/>
        </authorList>
    </citation>
    <scope>NUCLEOTIDE SEQUENCE</scope>
</reference>
<name>A0A6J6CMQ6_9ZZZZ</name>
<dbReference type="EMBL" id="CAEZSU010000080">
    <property type="protein sequence ID" value="CAB4551068.1"/>
    <property type="molecule type" value="Genomic_DNA"/>
</dbReference>
<gene>
    <name evidence="1" type="ORF">UFOPK1495_00874</name>
</gene>
<evidence type="ECO:0000313" key="1">
    <source>
        <dbReference type="EMBL" id="CAB4551068.1"/>
    </source>
</evidence>
<protein>
    <submittedName>
        <fullName evidence="1">Unannotated protein</fullName>
    </submittedName>
</protein>